<feature type="domain" description="NAD/GMP synthase" evidence="1">
    <location>
        <begin position="15"/>
        <end position="79"/>
    </location>
</feature>
<accession>A0A0F9JRI4</accession>
<dbReference type="PIRSF" id="PIRSF006661">
    <property type="entry name" value="PP-lp_UCP006661"/>
    <property type="match status" value="1"/>
</dbReference>
<dbReference type="InterPro" id="IPR052188">
    <property type="entry name" value="Ni-pincer_cofactor_biosynth"/>
</dbReference>
<dbReference type="InterPro" id="IPR014729">
    <property type="entry name" value="Rossmann-like_a/b/a_fold"/>
</dbReference>
<dbReference type="CDD" id="cd01990">
    <property type="entry name" value="LarE-like"/>
    <property type="match status" value="1"/>
</dbReference>
<dbReference type="GO" id="GO:0016783">
    <property type="term" value="F:sulfurtransferase activity"/>
    <property type="evidence" value="ECO:0007669"/>
    <property type="project" value="InterPro"/>
</dbReference>
<comment type="caution">
    <text evidence="2">The sequence shown here is derived from an EMBL/GenBank/DDBJ whole genome shotgun (WGS) entry which is preliminary data.</text>
</comment>
<dbReference type="Pfam" id="PF02540">
    <property type="entry name" value="NAD_synthase"/>
    <property type="match status" value="1"/>
</dbReference>
<dbReference type="EMBL" id="LAZR01015601">
    <property type="protein sequence ID" value="KKM08206.1"/>
    <property type="molecule type" value="Genomic_DNA"/>
</dbReference>
<reference evidence="2" key="1">
    <citation type="journal article" date="2015" name="Nature">
        <title>Complex archaea that bridge the gap between prokaryotes and eukaryotes.</title>
        <authorList>
            <person name="Spang A."/>
            <person name="Saw J.H."/>
            <person name="Jorgensen S.L."/>
            <person name="Zaremba-Niedzwiedzka K."/>
            <person name="Martijn J."/>
            <person name="Lind A.E."/>
            <person name="van Eijk R."/>
            <person name="Schleper C."/>
            <person name="Guy L."/>
            <person name="Ettema T.J."/>
        </authorList>
    </citation>
    <scope>NUCLEOTIDE SEQUENCE</scope>
</reference>
<evidence type="ECO:0000313" key="2">
    <source>
        <dbReference type="EMBL" id="KKM08206.1"/>
    </source>
</evidence>
<proteinExistence type="predicted"/>
<dbReference type="PANTHER" id="PTHR43169:SF2">
    <property type="entry name" value="NAD_GMP SYNTHASE DOMAIN-CONTAINING PROTEIN"/>
    <property type="match status" value="1"/>
</dbReference>
<dbReference type="Gene3D" id="3.40.50.620">
    <property type="entry name" value="HUPs"/>
    <property type="match status" value="1"/>
</dbReference>
<evidence type="ECO:0000259" key="1">
    <source>
        <dbReference type="Pfam" id="PF02540"/>
    </source>
</evidence>
<dbReference type="SUPFAM" id="SSF52402">
    <property type="entry name" value="Adenine nucleotide alpha hydrolases-like"/>
    <property type="match status" value="1"/>
</dbReference>
<dbReference type="AlphaFoldDB" id="A0A0F9JRI4"/>
<dbReference type="InterPro" id="IPR022310">
    <property type="entry name" value="NAD/GMP_synthase"/>
</dbReference>
<gene>
    <name evidence="2" type="ORF">LCGC14_1726210</name>
</gene>
<name>A0A0F9JRI4_9ZZZZ</name>
<protein>
    <recommendedName>
        <fullName evidence="1">NAD/GMP synthase domain-containing protein</fullName>
    </recommendedName>
</protein>
<dbReference type="GO" id="GO:0006163">
    <property type="term" value="P:purine nucleotide metabolic process"/>
    <property type="evidence" value="ECO:0007669"/>
    <property type="project" value="UniProtKB-ARBA"/>
</dbReference>
<dbReference type="PANTHER" id="PTHR43169">
    <property type="entry name" value="EXSB FAMILY PROTEIN"/>
    <property type="match status" value="1"/>
</dbReference>
<sequence>MNVEEKLLKLREIVRRLNSVVVAFSGGVDSTLVAKVCYETLKDKSMAVTARSETYPDFEFEEAKELAKEIGIKHLVLNTSELAIEGFASNPPNRCYFCKTELFEKLKDIAKQHGFLHVADGANLDDMEDYRPGLEASKELGVKSPLKEAGMTKEDIRKASKMLNLPNWNKPAYACMSSRFPYGQSITEEKLKMVSEAEKYLRSLGLRQFRVRHHETIARIEVLPEDIRFLIKPSTRNELIEKFKAIGFTYITLDLEGYRSGSMNEVLSNNVFQDIQ</sequence>
<dbReference type="NCBIfam" id="TIGR00268">
    <property type="entry name" value="ATP-dependent sacrificial sulfur transferase LarE"/>
    <property type="match status" value="1"/>
</dbReference>
<organism evidence="2">
    <name type="scientific">marine sediment metagenome</name>
    <dbReference type="NCBI Taxonomy" id="412755"/>
    <lineage>
        <taxon>unclassified sequences</taxon>
        <taxon>metagenomes</taxon>
        <taxon>ecological metagenomes</taxon>
    </lineage>
</organism>
<dbReference type="InterPro" id="IPR005232">
    <property type="entry name" value="LarE"/>
</dbReference>